<protein>
    <submittedName>
        <fullName evidence="1">Uncharacterized protein</fullName>
    </submittedName>
</protein>
<feature type="non-terminal residue" evidence="1">
    <location>
        <position position="1"/>
    </location>
</feature>
<accession>A0AAV4W1U0</accession>
<name>A0AAV4W1U0_9ARAC</name>
<proteinExistence type="predicted"/>
<dbReference type="Proteomes" id="UP001054837">
    <property type="component" value="Unassembled WGS sequence"/>
</dbReference>
<keyword evidence="2" id="KW-1185">Reference proteome</keyword>
<dbReference type="EMBL" id="BPLQ01014022">
    <property type="protein sequence ID" value="GIY76607.1"/>
    <property type="molecule type" value="Genomic_DNA"/>
</dbReference>
<dbReference type="AlphaFoldDB" id="A0AAV4W1U0"/>
<gene>
    <name evidence="1" type="ORF">CDAR_242561</name>
</gene>
<reference evidence="1 2" key="1">
    <citation type="submission" date="2021-06" db="EMBL/GenBank/DDBJ databases">
        <title>Caerostris darwini draft genome.</title>
        <authorList>
            <person name="Kono N."/>
            <person name="Arakawa K."/>
        </authorList>
    </citation>
    <scope>NUCLEOTIDE SEQUENCE [LARGE SCALE GENOMIC DNA]</scope>
</reference>
<sequence>VLTADVQGKLLTEPFPFLVDGVALVAAPVAAGEALEDEGVATDDARPGAVVREGLVVEQPPHLHGGGVGADLAHQPHVVVLLGLAAVLLLDQPQRHLRYVWKTKLTSVPT</sequence>
<comment type="caution">
    <text evidence="1">The sequence shown here is derived from an EMBL/GenBank/DDBJ whole genome shotgun (WGS) entry which is preliminary data.</text>
</comment>
<evidence type="ECO:0000313" key="2">
    <source>
        <dbReference type="Proteomes" id="UP001054837"/>
    </source>
</evidence>
<organism evidence="1 2">
    <name type="scientific">Caerostris darwini</name>
    <dbReference type="NCBI Taxonomy" id="1538125"/>
    <lineage>
        <taxon>Eukaryota</taxon>
        <taxon>Metazoa</taxon>
        <taxon>Ecdysozoa</taxon>
        <taxon>Arthropoda</taxon>
        <taxon>Chelicerata</taxon>
        <taxon>Arachnida</taxon>
        <taxon>Araneae</taxon>
        <taxon>Araneomorphae</taxon>
        <taxon>Entelegynae</taxon>
        <taxon>Araneoidea</taxon>
        <taxon>Araneidae</taxon>
        <taxon>Caerostris</taxon>
    </lineage>
</organism>
<evidence type="ECO:0000313" key="1">
    <source>
        <dbReference type="EMBL" id="GIY76607.1"/>
    </source>
</evidence>